<feature type="modified residue" description="4-aspartylphosphate" evidence="1">
    <location>
        <position position="47"/>
    </location>
</feature>
<organism evidence="3 4">
    <name type="scientific">Sphenostylis stenocarpa</name>
    <dbReference type="NCBI Taxonomy" id="92480"/>
    <lineage>
        <taxon>Eukaryota</taxon>
        <taxon>Viridiplantae</taxon>
        <taxon>Streptophyta</taxon>
        <taxon>Embryophyta</taxon>
        <taxon>Tracheophyta</taxon>
        <taxon>Spermatophyta</taxon>
        <taxon>Magnoliopsida</taxon>
        <taxon>eudicotyledons</taxon>
        <taxon>Gunneridae</taxon>
        <taxon>Pentapetalae</taxon>
        <taxon>rosids</taxon>
        <taxon>fabids</taxon>
        <taxon>Fabales</taxon>
        <taxon>Fabaceae</taxon>
        <taxon>Papilionoideae</taxon>
        <taxon>50 kb inversion clade</taxon>
        <taxon>NPAAA clade</taxon>
        <taxon>indigoferoid/millettioid clade</taxon>
        <taxon>Phaseoleae</taxon>
        <taxon>Sphenostylis</taxon>
    </lineage>
</organism>
<dbReference type="Gramene" id="rna-AYBTSS11_LOCUS30396">
    <property type="protein sequence ID" value="CAJ1978208.1"/>
    <property type="gene ID" value="gene-AYBTSS11_LOCUS30396"/>
</dbReference>
<sequence length="144" mass="16066">MVKLVCRVSRTVTKGLLMHLGCDVTTASSSEECLRVVSLDHEVVFMDVCTGLDGSELAARILEKFAKHQDRPLIVALTGNTKRVTKENCMRVGMDGLILKPVSVEKMRGVLSELLERRVLFETSESESRVLKVLNSVRCQFDVK</sequence>
<dbReference type="GO" id="GO:0046872">
    <property type="term" value="F:metal ion binding"/>
    <property type="evidence" value="ECO:0007669"/>
    <property type="project" value="UniProtKB-KW"/>
</dbReference>
<dbReference type="GO" id="GO:0016301">
    <property type="term" value="F:kinase activity"/>
    <property type="evidence" value="ECO:0007669"/>
    <property type="project" value="UniProtKB-KW"/>
</dbReference>
<dbReference type="GO" id="GO:0051740">
    <property type="term" value="F:ethylene binding"/>
    <property type="evidence" value="ECO:0007669"/>
    <property type="project" value="TreeGrafter"/>
</dbReference>
<dbReference type="Pfam" id="PF00072">
    <property type="entry name" value="Response_reg"/>
    <property type="match status" value="1"/>
</dbReference>
<dbReference type="EMBL" id="OY731408">
    <property type="protein sequence ID" value="CAJ1978208.1"/>
    <property type="molecule type" value="Genomic_DNA"/>
</dbReference>
<dbReference type="FunFam" id="3.40.50.2300:FF:000192">
    <property type="entry name" value="Ethylene receptor"/>
    <property type="match status" value="1"/>
</dbReference>
<protein>
    <recommendedName>
        <fullName evidence="2">Response regulatory domain-containing protein</fullName>
    </recommendedName>
</protein>
<keyword evidence="1" id="KW-0597">Phosphoprotein</keyword>
<dbReference type="PANTHER" id="PTHR24423:SF615">
    <property type="entry name" value="ETHYLENE RECEPTOR 1"/>
    <property type="match status" value="1"/>
</dbReference>
<evidence type="ECO:0000313" key="4">
    <source>
        <dbReference type="Proteomes" id="UP001189624"/>
    </source>
</evidence>
<dbReference type="PANTHER" id="PTHR24423">
    <property type="entry name" value="TWO-COMPONENT SENSOR HISTIDINE KINASE"/>
    <property type="match status" value="1"/>
</dbReference>
<evidence type="ECO:0000256" key="1">
    <source>
        <dbReference type="PROSITE-ProRule" id="PRU00169"/>
    </source>
</evidence>
<evidence type="ECO:0000259" key="2">
    <source>
        <dbReference type="PROSITE" id="PS50110"/>
    </source>
</evidence>
<dbReference type="InterPro" id="IPR001789">
    <property type="entry name" value="Sig_transdc_resp-reg_receiver"/>
</dbReference>
<dbReference type="GO" id="GO:0005524">
    <property type="term" value="F:ATP binding"/>
    <property type="evidence" value="ECO:0007669"/>
    <property type="project" value="UniProtKB-KW"/>
</dbReference>
<proteinExistence type="predicted"/>
<reference evidence="3" key="1">
    <citation type="submission" date="2023-10" db="EMBL/GenBank/DDBJ databases">
        <authorList>
            <person name="Domelevo Entfellner J.-B."/>
        </authorList>
    </citation>
    <scope>NUCLEOTIDE SEQUENCE</scope>
</reference>
<gene>
    <name evidence="3" type="ORF">AYBTSS11_LOCUS30396</name>
</gene>
<accession>A0AA86W4H4</accession>
<name>A0AA86W4H4_9FABA</name>
<keyword evidence="4" id="KW-1185">Reference proteome</keyword>
<evidence type="ECO:0000313" key="3">
    <source>
        <dbReference type="EMBL" id="CAJ1978208.1"/>
    </source>
</evidence>
<dbReference type="InterPro" id="IPR011006">
    <property type="entry name" value="CheY-like_superfamily"/>
</dbReference>
<dbReference type="PROSITE" id="PS50110">
    <property type="entry name" value="RESPONSE_REGULATORY"/>
    <property type="match status" value="1"/>
</dbReference>
<dbReference type="SUPFAM" id="SSF52172">
    <property type="entry name" value="CheY-like"/>
    <property type="match status" value="1"/>
</dbReference>
<dbReference type="Gene3D" id="3.40.50.2300">
    <property type="match status" value="1"/>
</dbReference>
<dbReference type="AlphaFoldDB" id="A0AA86W4H4"/>
<dbReference type="SMART" id="SM00448">
    <property type="entry name" value="REC"/>
    <property type="match status" value="1"/>
</dbReference>
<dbReference type="GO" id="GO:0005783">
    <property type="term" value="C:endoplasmic reticulum"/>
    <property type="evidence" value="ECO:0007669"/>
    <property type="project" value="TreeGrafter"/>
</dbReference>
<feature type="domain" description="Response regulatory" evidence="2">
    <location>
        <begin position="1"/>
        <end position="115"/>
    </location>
</feature>
<dbReference type="GO" id="GO:0038199">
    <property type="term" value="F:ethylene receptor activity"/>
    <property type="evidence" value="ECO:0007669"/>
    <property type="project" value="TreeGrafter"/>
</dbReference>
<dbReference type="Proteomes" id="UP001189624">
    <property type="component" value="Chromosome 11"/>
</dbReference>